<comment type="caution">
    <text evidence="1">The sequence shown here is derived from an EMBL/GenBank/DDBJ whole genome shotgun (WGS) entry which is preliminary data.</text>
</comment>
<keyword evidence="2" id="KW-1185">Reference proteome</keyword>
<dbReference type="EMBL" id="BMKS01000025">
    <property type="protein sequence ID" value="GGG51431.1"/>
    <property type="molecule type" value="Genomic_DNA"/>
</dbReference>
<dbReference type="RefSeq" id="WP_188904127.1">
    <property type="nucleotide sequence ID" value="NZ_BMKS01000025.1"/>
</dbReference>
<dbReference type="AlphaFoldDB" id="A0A8J2ZFB9"/>
<evidence type="ECO:0000313" key="1">
    <source>
        <dbReference type="EMBL" id="GGG51431.1"/>
    </source>
</evidence>
<evidence type="ECO:0000313" key="2">
    <source>
        <dbReference type="Proteomes" id="UP000597507"/>
    </source>
</evidence>
<dbReference type="Proteomes" id="UP000597507">
    <property type="component" value="Unassembled WGS sequence"/>
</dbReference>
<accession>A0A8J2ZFB9</accession>
<sequence>MDGTITLARPAAADDRAHDVSQLGADRRAALAQARAWIARAAERHAAGDRARAARALYWAAAERDLAARYRRAAALRAAGMGLFEAMHAAGLHTGAGR</sequence>
<protein>
    <submittedName>
        <fullName evidence="1">Uncharacterized protein</fullName>
    </submittedName>
</protein>
<reference evidence="1 2" key="1">
    <citation type="journal article" date="2014" name="Int. J. Syst. Evol. Microbiol.">
        <title>Complete genome sequence of Corynebacterium casei LMG S-19264T (=DSM 44701T), isolated from a smear-ripened cheese.</title>
        <authorList>
            <consortium name="US DOE Joint Genome Institute (JGI-PGF)"/>
            <person name="Walter F."/>
            <person name="Albersmeier A."/>
            <person name="Kalinowski J."/>
            <person name="Ruckert C."/>
        </authorList>
    </citation>
    <scope>NUCLEOTIDE SEQUENCE [LARGE SCALE GENOMIC DNA]</scope>
    <source>
        <strain evidence="1 2">CGMCC 1.16330</strain>
    </source>
</reference>
<name>A0A8J2ZFB9_9PROT</name>
<gene>
    <name evidence="1" type="ORF">GCM10010964_43350</name>
</gene>
<organism evidence="1 2">
    <name type="scientific">Caldovatus sediminis</name>
    <dbReference type="NCBI Taxonomy" id="2041189"/>
    <lineage>
        <taxon>Bacteria</taxon>
        <taxon>Pseudomonadati</taxon>
        <taxon>Pseudomonadota</taxon>
        <taxon>Alphaproteobacteria</taxon>
        <taxon>Acetobacterales</taxon>
        <taxon>Roseomonadaceae</taxon>
        <taxon>Caldovatus</taxon>
    </lineage>
</organism>
<proteinExistence type="predicted"/>